<evidence type="ECO:0000313" key="1">
    <source>
        <dbReference type="EMBL" id="APH54253.1"/>
    </source>
</evidence>
<sequence length="46" mass="5125">MLHQRHNPCNVIIDGCVRPYRCVSLCWAPGSWGGGWRAGLLMPGMK</sequence>
<gene>
    <name evidence="1" type="ORF">GbCGDNIH9_8486</name>
</gene>
<organism evidence="1 2">
    <name type="scientific">Granulibacter bethesdensis</name>
    <dbReference type="NCBI Taxonomy" id="364410"/>
    <lineage>
        <taxon>Bacteria</taxon>
        <taxon>Pseudomonadati</taxon>
        <taxon>Pseudomonadota</taxon>
        <taxon>Alphaproteobacteria</taxon>
        <taxon>Acetobacterales</taxon>
        <taxon>Acetobacteraceae</taxon>
        <taxon>Granulibacter</taxon>
    </lineage>
</organism>
<accession>A0AAC9KBM7</accession>
<proteinExistence type="predicted"/>
<dbReference type="EMBL" id="CP018191">
    <property type="protein sequence ID" value="APH54253.1"/>
    <property type="molecule type" value="Genomic_DNA"/>
</dbReference>
<protein>
    <submittedName>
        <fullName evidence="1">Uncharacterized protein</fullName>
    </submittedName>
</protein>
<dbReference type="Proteomes" id="UP000182373">
    <property type="component" value="Chromosome"/>
</dbReference>
<reference evidence="2" key="1">
    <citation type="submission" date="2016-11" db="EMBL/GenBank/DDBJ databases">
        <title>Comparative genomic and phenotypic analysis of Granulibacter bethesdensis clinical isolates from patients with chronic granulomatous disease.</title>
        <authorList>
            <person name="Zarember K.A."/>
            <person name="Porcella S.F."/>
            <person name="Chu J."/>
            <person name="Ding L."/>
            <person name="Dahlstrom E."/>
            <person name="Barbian K."/>
            <person name="Martens C."/>
            <person name="Sykora L."/>
            <person name="Kramer S."/>
            <person name="Pettinato A.M."/>
            <person name="Hong H."/>
            <person name="Wald G."/>
            <person name="Berg L.J."/>
            <person name="Rogge L.S."/>
            <person name="Greenberg D.E."/>
            <person name="Falcone E.L."/>
            <person name="Neves J.F."/>
            <person name="Simoes M.J."/>
            <person name="Casal M."/>
            <person name="Rodriguez-Lopez F.C."/>
            <person name="Zelazny A."/>
            <person name="Gallin J.I."/>
            <person name="Holland S.M."/>
        </authorList>
    </citation>
    <scope>NUCLEOTIDE SEQUENCE [LARGE SCALE GENOMIC DNA]</scope>
    <source>
        <strain evidence="2">NIH9.1</strain>
    </source>
</reference>
<name>A0AAC9KBM7_9PROT</name>
<evidence type="ECO:0000313" key="2">
    <source>
        <dbReference type="Proteomes" id="UP000182373"/>
    </source>
</evidence>
<dbReference type="AlphaFoldDB" id="A0AAC9KBM7"/>